<protein>
    <submittedName>
        <fullName evidence="1">Uncharacterized protein</fullName>
    </submittedName>
</protein>
<evidence type="ECO:0000313" key="1">
    <source>
        <dbReference type="EMBL" id="KAK9239142.1"/>
    </source>
</evidence>
<sequence length="287" mass="28784">MSSSGSTPKASRPNTPSAATTPGGGGGGGGGGRSKDWPAAGSDLPTHAIPGQPLCSAREYAPGPGTYFDEHAVIGGGGGIVAAILGTVVVSKNPATVKPSTPTTPATATNGLKRKEAGAGTTDKGSAAAAAAAVVDPRPRISVVRSAGKTGGGGSAAGAVPDVNDVVLVRVLRINPRQANVAILVVGDSHSSTDEYGGIIRSQDVTETEKDKVKMQNCFKPGDIVRARVISLGDGTNYYLSTAANDLGVVFATSEASGAPMYPLDWKSMRCPVSGTVEERKCAKPTS</sequence>
<dbReference type="EMBL" id="MU971349">
    <property type="protein sequence ID" value="KAK9239142.1"/>
    <property type="molecule type" value="Genomic_DNA"/>
</dbReference>
<proteinExistence type="predicted"/>
<reference evidence="2" key="1">
    <citation type="journal article" date="2024" name="Front. Bioeng. Biotechnol.">
        <title>Genome-scale model development and genomic sequencing of the oleaginous clade Lipomyces.</title>
        <authorList>
            <person name="Czajka J.J."/>
            <person name="Han Y."/>
            <person name="Kim J."/>
            <person name="Mondo S.J."/>
            <person name="Hofstad B.A."/>
            <person name="Robles A."/>
            <person name="Haridas S."/>
            <person name="Riley R."/>
            <person name="LaButti K."/>
            <person name="Pangilinan J."/>
            <person name="Andreopoulos W."/>
            <person name="Lipzen A."/>
            <person name="Yan J."/>
            <person name="Wang M."/>
            <person name="Ng V."/>
            <person name="Grigoriev I.V."/>
            <person name="Spatafora J.W."/>
            <person name="Magnuson J.K."/>
            <person name="Baker S.E."/>
            <person name="Pomraning K.R."/>
        </authorList>
    </citation>
    <scope>NUCLEOTIDE SEQUENCE [LARGE SCALE GENOMIC DNA]</scope>
    <source>
        <strain evidence="2">CBS 7786</strain>
    </source>
</reference>
<organism evidence="1 2">
    <name type="scientific">Lipomyces kononenkoae</name>
    <name type="common">Yeast</name>
    <dbReference type="NCBI Taxonomy" id="34357"/>
    <lineage>
        <taxon>Eukaryota</taxon>
        <taxon>Fungi</taxon>
        <taxon>Dikarya</taxon>
        <taxon>Ascomycota</taxon>
        <taxon>Saccharomycotina</taxon>
        <taxon>Lipomycetes</taxon>
        <taxon>Lipomycetales</taxon>
        <taxon>Lipomycetaceae</taxon>
        <taxon>Lipomyces</taxon>
    </lineage>
</organism>
<name>A0ACC3T5A4_LIPKO</name>
<keyword evidence="2" id="KW-1185">Reference proteome</keyword>
<accession>A0ACC3T5A4</accession>
<dbReference type="Proteomes" id="UP001433508">
    <property type="component" value="Unassembled WGS sequence"/>
</dbReference>
<evidence type="ECO:0000313" key="2">
    <source>
        <dbReference type="Proteomes" id="UP001433508"/>
    </source>
</evidence>
<gene>
    <name evidence="1" type="ORF">V1525DRAFT_399296</name>
</gene>
<comment type="caution">
    <text evidence="1">The sequence shown here is derived from an EMBL/GenBank/DDBJ whole genome shotgun (WGS) entry which is preliminary data.</text>
</comment>